<keyword evidence="5" id="KW-1185">Reference proteome</keyword>
<dbReference type="RefSeq" id="WP_087488737.1">
    <property type="nucleotide sequence ID" value="NZ_CP015579.1"/>
</dbReference>
<proteinExistence type="predicted"/>
<feature type="signal peptide" evidence="1">
    <location>
        <begin position="1"/>
        <end position="20"/>
    </location>
</feature>
<dbReference type="EMBL" id="CP015579">
    <property type="protein sequence ID" value="ARU94375.1"/>
    <property type="molecule type" value="Genomic_DNA"/>
</dbReference>
<dbReference type="InterPro" id="IPR010854">
    <property type="entry name" value="YdgH/BhsA/McbA-like_dom"/>
</dbReference>
<dbReference type="Pfam" id="PF07338">
    <property type="entry name" value="YdgH_BhsA-like"/>
    <property type="match status" value="1"/>
</dbReference>
<dbReference type="EMBL" id="CP015581">
    <property type="protein sequence ID" value="ARU98414.1"/>
    <property type="molecule type" value="Genomic_DNA"/>
</dbReference>
<dbReference type="Proteomes" id="UP000195729">
    <property type="component" value="Chromosome"/>
</dbReference>
<reference evidence="5 6" key="1">
    <citation type="submission" date="2016-05" db="EMBL/GenBank/DDBJ databases">
        <title>Complete genome sequence of two 2,5-diketo-D-glunonic acid producing strain Tatumella citrea.</title>
        <authorList>
            <person name="Duan C."/>
            <person name="Yang J."/>
            <person name="Yang S."/>
        </authorList>
    </citation>
    <scope>NUCLEOTIDE SEQUENCE [LARGE SCALE GENOMIC DNA]</scope>
    <source>
        <strain evidence="4 5">ATCC 39140</strain>
        <strain evidence="3 6">DSM 13699</strain>
    </source>
</reference>
<evidence type="ECO:0000313" key="5">
    <source>
        <dbReference type="Proteomes" id="UP000195729"/>
    </source>
</evidence>
<dbReference type="InterPro" id="IPR036275">
    <property type="entry name" value="YdgH-like_sf"/>
</dbReference>
<evidence type="ECO:0000313" key="6">
    <source>
        <dbReference type="Proteomes" id="UP000195814"/>
    </source>
</evidence>
<feature type="chain" id="PRO_5012146479" description="YdgH/BhsA/McbA-like domain-containing protein" evidence="1">
    <location>
        <begin position="21"/>
        <end position="73"/>
    </location>
</feature>
<evidence type="ECO:0000313" key="4">
    <source>
        <dbReference type="EMBL" id="ARU98414.1"/>
    </source>
</evidence>
<organism evidence="3 6">
    <name type="scientific">Tatumella citrea</name>
    <name type="common">Pantoea citrea</name>
    <dbReference type="NCBI Taxonomy" id="53336"/>
    <lineage>
        <taxon>Bacteria</taxon>
        <taxon>Pseudomonadati</taxon>
        <taxon>Pseudomonadota</taxon>
        <taxon>Gammaproteobacteria</taxon>
        <taxon>Enterobacterales</taxon>
        <taxon>Erwiniaceae</taxon>
        <taxon>Tatumella</taxon>
    </lineage>
</organism>
<evidence type="ECO:0000313" key="3">
    <source>
        <dbReference type="EMBL" id="ARU94375.1"/>
    </source>
</evidence>
<dbReference type="KEGG" id="tci:A7K98_11700"/>
<keyword evidence="1" id="KW-0732">Signal</keyword>
<gene>
    <name evidence="3" type="ORF">A7K98_11700</name>
    <name evidence="4" type="ORF">A7K99_11695</name>
</gene>
<sequence>MKKLFIAALLTTLLSGVAFAKTISATGSTLDEAQHNIAQQAKRLGYKAYHITGASWRDHVYMTATLSDNKDSK</sequence>
<name>A0A1Y0L9D2_TATCI</name>
<dbReference type="Proteomes" id="UP000195814">
    <property type="component" value="Chromosome"/>
</dbReference>
<evidence type="ECO:0000256" key="1">
    <source>
        <dbReference type="SAM" id="SignalP"/>
    </source>
</evidence>
<protein>
    <recommendedName>
        <fullName evidence="2">YdgH/BhsA/McbA-like domain-containing protein</fullName>
    </recommendedName>
</protein>
<accession>A0A1Y0L9D2</accession>
<feature type="domain" description="YdgH/BhsA/McbA-like" evidence="2">
    <location>
        <begin position="22"/>
        <end position="66"/>
    </location>
</feature>
<dbReference type="SUPFAM" id="SSF159871">
    <property type="entry name" value="YdgH-like"/>
    <property type="match status" value="1"/>
</dbReference>
<evidence type="ECO:0000259" key="2">
    <source>
        <dbReference type="Pfam" id="PF07338"/>
    </source>
</evidence>
<dbReference type="AlphaFoldDB" id="A0A1Y0L9D2"/>